<dbReference type="CDD" id="cd11528">
    <property type="entry name" value="NTP-PPase_MazG_Nterm"/>
    <property type="match status" value="1"/>
</dbReference>
<dbReference type="InterPro" id="IPR048015">
    <property type="entry name" value="NTP-PPase_MazG-like_N"/>
</dbReference>
<dbReference type="OrthoDB" id="9808939at2"/>
<accession>A0A1T4JZ90</accession>
<evidence type="ECO:0000313" key="2">
    <source>
        <dbReference type="EMBL" id="SJZ35536.1"/>
    </source>
</evidence>
<dbReference type="GO" id="GO:0006203">
    <property type="term" value="P:dGTP catabolic process"/>
    <property type="evidence" value="ECO:0007669"/>
    <property type="project" value="TreeGrafter"/>
</dbReference>
<reference evidence="2 3" key="1">
    <citation type="submission" date="2017-02" db="EMBL/GenBank/DDBJ databases">
        <authorList>
            <person name="Peterson S.W."/>
        </authorList>
    </citation>
    <scope>NUCLEOTIDE SEQUENCE [LARGE SCALE GENOMIC DNA]</scope>
    <source>
        <strain evidence="2 3">ATCC 17233</strain>
    </source>
</reference>
<dbReference type="GO" id="GO:0006950">
    <property type="term" value="P:response to stress"/>
    <property type="evidence" value="ECO:0007669"/>
    <property type="project" value="UniProtKB-ARBA"/>
</dbReference>
<dbReference type="GO" id="GO:0008168">
    <property type="term" value="F:methyltransferase activity"/>
    <property type="evidence" value="ECO:0007669"/>
    <property type="project" value="UniProtKB-KW"/>
</dbReference>
<evidence type="ECO:0000259" key="1">
    <source>
        <dbReference type="Pfam" id="PF03819"/>
    </source>
</evidence>
<evidence type="ECO:0000313" key="3">
    <source>
        <dbReference type="Proteomes" id="UP000189857"/>
    </source>
</evidence>
<dbReference type="PANTHER" id="PTHR30522">
    <property type="entry name" value="NUCLEOSIDE TRIPHOSPHATE PYROPHOSPHOHYDROLASE"/>
    <property type="match status" value="1"/>
</dbReference>
<dbReference type="AlphaFoldDB" id="A0A1T4JZ90"/>
<gene>
    <name evidence="2" type="ORF">SAMN02745110_00051</name>
</gene>
<dbReference type="GO" id="GO:0046061">
    <property type="term" value="P:dATP catabolic process"/>
    <property type="evidence" value="ECO:0007669"/>
    <property type="project" value="TreeGrafter"/>
</dbReference>
<dbReference type="GO" id="GO:0046052">
    <property type="term" value="P:UTP catabolic process"/>
    <property type="evidence" value="ECO:0007669"/>
    <property type="project" value="TreeGrafter"/>
</dbReference>
<proteinExistence type="predicted"/>
<organism evidence="2 3">
    <name type="scientific">Eubacterium ruminantium</name>
    <dbReference type="NCBI Taxonomy" id="42322"/>
    <lineage>
        <taxon>Bacteria</taxon>
        <taxon>Bacillati</taxon>
        <taxon>Bacillota</taxon>
        <taxon>Clostridia</taxon>
        <taxon>Eubacteriales</taxon>
        <taxon>Eubacteriaceae</taxon>
        <taxon>Eubacterium</taxon>
    </lineage>
</organism>
<dbReference type="GO" id="GO:0046081">
    <property type="term" value="P:dUTP catabolic process"/>
    <property type="evidence" value="ECO:0007669"/>
    <property type="project" value="TreeGrafter"/>
</dbReference>
<dbReference type="PANTHER" id="PTHR30522:SF0">
    <property type="entry name" value="NUCLEOSIDE TRIPHOSPHATE PYROPHOSPHOHYDROLASE"/>
    <property type="match status" value="1"/>
</dbReference>
<dbReference type="Proteomes" id="UP000189857">
    <property type="component" value="Unassembled WGS sequence"/>
</dbReference>
<feature type="domain" description="NTP pyrophosphohydrolase MazG-like" evidence="1">
    <location>
        <begin position="26"/>
        <end position="103"/>
    </location>
</feature>
<dbReference type="EMBL" id="FUXA01000003">
    <property type="protein sequence ID" value="SJZ35536.1"/>
    <property type="molecule type" value="Genomic_DNA"/>
</dbReference>
<dbReference type="GO" id="GO:0032259">
    <property type="term" value="P:methylation"/>
    <property type="evidence" value="ECO:0007669"/>
    <property type="project" value="UniProtKB-KW"/>
</dbReference>
<keyword evidence="3" id="KW-1185">Reference proteome</keyword>
<keyword evidence="2" id="KW-0808">Transferase</keyword>
<dbReference type="Gene3D" id="1.10.287.1080">
    <property type="entry name" value="MazG-like"/>
    <property type="match status" value="1"/>
</dbReference>
<dbReference type="FunFam" id="1.10.287.1080:FF:000001">
    <property type="entry name" value="Nucleoside triphosphate pyrophosphohydrolase"/>
    <property type="match status" value="1"/>
</dbReference>
<dbReference type="GO" id="GO:0046047">
    <property type="term" value="P:TTP catabolic process"/>
    <property type="evidence" value="ECO:0007669"/>
    <property type="project" value="TreeGrafter"/>
</dbReference>
<sequence>MSEIDNLKEIVKRLRAKDGCLWDRVQTHETLKAACVEEAAEVVSGINILEKTGDPGNLKEELGDLLLQVMFHAVIAEEEGYFTFDDVAATVSEKMVRRHPHVFSGINYESDEERHAAWEEIKKKEKEGKEWQGDYLKDAMNETTFLIEKAKKRKGFSD</sequence>
<dbReference type="InterPro" id="IPR011551">
    <property type="entry name" value="NTP_PyrPHydrolase_MazG"/>
</dbReference>
<keyword evidence="2" id="KW-0489">Methyltransferase</keyword>
<dbReference type="GO" id="GO:0047429">
    <property type="term" value="F:nucleoside triphosphate diphosphatase activity"/>
    <property type="evidence" value="ECO:0007669"/>
    <property type="project" value="TreeGrafter"/>
</dbReference>
<dbReference type="SUPFAM" id="SSF101386">
    <property type="entry name" value="all-alpha NTP pyrophosphatases"/>
    <property type="match status" value="1"/>
</dbReference>
<dbReference type="Pfam" id="PF03819">
    <property type="entry name" value="MazG"/>
    <property type="match status" value="1"/>
</dbReference>
<name>A0A1T4JZ90_9FIRM</name>
<dbReference type="GO" id="GO:0046076">
    <property type="term" value="P:dTTP catabolic process"/>
    <property type="evidence" value="ECO:0007669"/>
    <property type="project" value="TreeGrafter"/>
</dbReference>
<dbReference type="RefSeq" id="WP_078785747.1">
    <property type="nucleotide sequence ID" value="NZ_FMTO01000002.1"/>
</dbReference>
<dbReference type="InterPro" id="IPR004518">
    <property type="entry name" value="MazG-like_dom"/>
</dbReference>
<protein>
    <submittedName>
        <fullName evidence="2">Tetrapyrrole methylase family protein / MazG family protein</fullName>
    </submittedName>
</protein>